<reference evidence="2 3" key="1">
    <citation type="submission" date="2018-04" db="EMBL/GenBank/DDBJ databases">
        <title>Draft Genome Sequence of Phosphate-Solubilizing Chryseobacterium sp. ISE14 that is a Biocontrol and Plant Growth-Promoting Rhizobacterium Isolated from Cucumber.</title>
        <authorList>
            <person name="Jeong J.-J."/>
            <person name="Sang M.K."/>
            <person name="Choi I.-G."/>
            <person name="Kim K.D."/>
        </authorList>
    </citation>
    <scope>NUCLEOTIDE SEQUENCE [LARGE SCALE GENOMIC DNA]</scope>
    <source>
        <strain evidence="2 3">ISE14</strain>
    </source>
</reference>
<accession>A0A316XG99</accession>
<dbReference type="Proteomes" id="UP000236594">
    <property type="component" value="Unassembled WGS sequence"/>
</dbReference>
<proteinExistence type="predicted"/>
<dbReference type="OrthoDB" id="933310at2"/>
<dbReference type="Gene3D" id="2.60.120.40">
    <property type="match status" value="1"/>
</dbReference>
<dbReference type="RefSeq" id="WP_103248088.1">
    <property type="nucleotide sequence ID" value="NZ_PPED02000002.1"/>
</dbReference>
<keyword evidence="1" id="KW-0732">Signal</keyword>
<gene>
    <name evidence="2" type="ORF">C1631_010775</name>
</gene>
<comment type="caution">
    <text evidence="2">The sequence shown here is derived from an EMBL/GenBank/DDBJ whole genome shotgun (WGS) entry which is preliminary data.</text>
</comment>
<dbReference type="InterPro" id="IPR008983">
    <property type="entry name" value="Tumour_necrosis_fac-like_dom"/>
</dbReference>
<evidence type="ECO:0000313" key="3">
    <source>
        <dbReference type="Proteomes" id="UP000236594"/>
    </source>
</evidence>
<name>A0A316XG99_9FLAO</name>
<evidence type="ECO:0008006" key="4">
    <source>
        <dbReference type="Google" id="ProtNLM"/>
    </source>
</evidence>
<sequence>MDSKYKFTYILLLVISLTAKSQVGIGTTTPDPGTILDLASPNKGLLIPRVQLSGINDTSTVPVTSSATSSDQGMLVYNLLNAGTTPNNVLRDTFYIWTGTAWEAIGEVTDTRTEINNRNITELVFTGSPTASTAAYTASAYTAWTTLDFATERVDIGNVHNAGTFTIPTTGLYSFSGIVQLGISTTSGTAKTFAAQIINTTTGTVLATSYFGTGGGGNGGSMPLFWMGNLTAGTQVQIQYRMRDTANSNLSVNVTSNISLRNHFN</sequence>
<feature type="chain" id="PRO_5016441701" description="C1q domain-containing protein" evidence="1">
    <location>
        <begin position="22"/>
        <end position="265"/>
    </location>
</feature>
<keyword evidence="3" id="KW-1185">Reference proteome</keyword>
<dbReference type="AlphaFoldDB" id="A0A316XG99"/>
<evidence type="ECO:0000313" key="2">
    <source>
        <dbReference type="EMBL" id="PWN70448.1"/>
    </source>
</evidence>
<organism evidence="2 3">
    <name type="scientific">Chryseobacterium phosphatilyticum</name>
    <dbReference type="NCBI Taxonomy" id="475075"/>
    <lineage>
        <taxon>Bacteria</taxon>
        <taxon>Pseudomonadati</taxon>
        <taxon>Bacteroidota</taxon>
        <taxon>Flavobacteriia</taxon>
        <taxon>Flavobacteriales</taxon>
        <taxon>Weeksellaceae</taxon>
        <taxon>Chryseobacterium group</taxon>
        <taxon>Chryseobacterium</taxon>
    </lineage>
</organism>
<protein>
    <recommendedName>
        <fullName evidence="4">C1q domain-containing protein</fullName>
    </recommendedName>
</protein>
<feature type="signal peptide" evidence="1">
    <location>
        <begin position="1"/>
        <end position="21"/>
    </location>
</feature>
<evidence type="ECO:0000256" key="1">
    <source>
        <dbReference type="SAM" id="SignalP"/>
    </source>
</evidence>
<dbReference type="EMBL" id="PPED02000002">
    <property type="protein sequence ID" value="PWN70448.1"/>
    <property type="molecule type" value="Genomic_DNA"/>
</dbReference>